<comment type="caution">
    <text evidence="2">The sequence shown here is derived from an EMBL/GenBank/DDBJ whole genome shotgun (WGS) entry which is preliminary data.</text>
</comment>
<name>W6U801_ECHGR</name>
<keyword evidence="3" id="KW-1185">Reference proteome</keyword>
<accession>W6U801</accession>
<organism evidence="2 3">
    <name type="scientific">Echinococcus granulosus</name>
    <name type="common">Hydatid tapeworm</name>
    <dbReference type="NCBI Taxonomy" id="6210"/>
    <lineage>
        <taxon>Eukaryota</taxon>
        <taxon>Metazoa</taxon>
        <taxon>Spiralia</taxon>
        <taxon>Lophotrochozoa</taxon>
        <taxon>Platyhelminthes</taxon>
        <taxon>Cestoda</taxon>
        <taxon>Eucestoda</taxon>
        <taxon>Cyclophyllidea</taxon>
        <taxon>Taeniidae</taxon>
        <taxon>Echinococcus</taxon>
        <taxon>Echinococcus granulosus group</taxon>
    </lineage>
</organism>
<protein>
    <submittedName>
        <fullName evidence="2">Uncharacterized protein</fullName>
    </submittedName>
</protein>
<dbReference type="EMBL" id="APAU02000115">
    <property type="protein sequence ID" value="EUB56461.1"/>
    <property type="molecule type" value="Genomic_DNA"/>
</dbReference>
<reference evidence="2 3" key="1">
    <citation type="journal article" date="2013" name="Nat. Genet.">
        <title>The genome of the hydatid tapeworm Echinococcus granulosus.</title>
        <authorList>
            <person name="Zheng H."/>
            <person name="Zhang W."/>
            <person name="Zhang L."/>
            <person name="Zhang Z."/>
            <person name="Li J."/>
            <person name="Lu G."/>
            <person name="Zhu Y."/>
            <person name="Wang Y."/>
            <person name="Huang Y."/>
            <person name="Liu J."/>
            <person name="Kang H."/>
            <person name="Chen J."/>
            <person name="Wang L."/>
            <person name="Chen A."/>
            <person name="Yu S."/>
            <person name="Gao Z."/>
            <person name="Jin L."/>
            <person name="Gu W."/>
            <person name="Wang Z."/>
            <person name="Zhao L."/>
            <person name="Shi B."/>
            <person name="Wen H."/>
            <person name="Lin R."/>
            <person name="Jones M.K."/>
            <person name="Brejova B."/>
            <person name="Vinar T."/>
            <person name="Zhao G."/>
            <person name="McManus D.P."/>
            <person name="Chen Z."/>
            <person name="Zhou Y."/>
            <person name="Wang S."/>
        </authorList>
    </citation>
    <scope>NUCLEOTIDE SEQUENCE [LARGE SCALE GENOMIC DNA]</scope>
</reference>
<proteinExistence type="predicted"/>
<dbReference type="KEGG" id="egl:EGR_08683"/>
<gene>
    <name evidence="2" type="ORF">EGR_08683</name>
</gene>
<dbReference type="CTD" id="36344398"/>
<dbReference type="RefSeq" id="XP_024347657.1">
    <property type="nucleotide sequence ID" value="XM_024497932.1"/>
</dbReference>
<evidence type="ECO:0000256" key="1">
    <source>
        <dbReference type="SAM" id="MobiDB-lite"/>
    </source>
</evidence>
<dbReference type="GeneID" id="36344398"/>
<dbReference type="AlphaFoldDB" id="W6U801"/>
<feature type="region of interest" description="Disordered" evidence="1">
    <location>
        <begin position="363"/>
        <end position="400"/>
    </location>
</feature>
<sequence length="551" mass="61857">MFLVEVIRLKVLRTDAPARTTAAISEMSVEQSVLPRKKLPVVAFRVPPLLSIASAHLTKEKWSPAPAHPTKEKWRDNRVRVAKKKREKCVRQINHRMKRVKEAPRVRYLPSNVHVTSTPLSAIVKFVHKNRSETKDLAPVCDNRIRVAALLKTKCVPRRYAPLNVAIKNATGLRQWRSVQSASAISKEIVLPRNDRVQQMKPAFIELVLLTNLGAALPNKLPHQRKLSPTHARNGRQRSVMPFLGQSTSPFFRKFRQKKRTPEVHLSLNAFEDQMKNEIGNPVVNFGENSNWLQVSILSNFGTAHLPIETPSAQERELFVLLKRATSVNPAVSICYDSVKGATANHLSMNGRCLCLPENEEMEGSTGDKKCVHEEEGKEEKEVTKASEGEDDGKLQPPSRWKIETEFQATENSTVIEGVEQEARSLSIKSLENLSPARDVVVTEKSVQSSPTILHNKKTATETGGCPDTTEGEEFASASDYGIRRKADQEMLEAEISIPSKRTDVLLDRLILEAVSSMSIWKRKQGKEVIAQEGHRLFRTYRCGGISQEVD</sequence>
<feature type="compositionally biased region" description="Basic and acidic residues" evidence="1">
    <location>
        <begin position="366"/>
        <end position="394"/>
    </location>
</feature>
<evidence type="ECO:0000313" key="2">
    <source>
        <dbReference type="EMBL" id="EUB56461.1"/>
    </source>
</evidence>
<dbReference type="Proteomes" id="UP000019149">
    <property type="component" value="Unassembled WGS sequence"/>
</dbReference>
<dbReference type="OrthoDB" id="6264594at2759"/>
<evidence type="ECO:0000313" key="3">
    <source>
        <dbReference type="Proteomes" id="UP000019149"/>
    </source>
</evidence>